<evidence type="ECO:0000259" key="2">
    <source>
        <dbReference type="Pfam" id="PF22888"/>
    </source>
</evidence>
<dbReference type="RefSeq" id="WP_253744263.1">
    <property type="nucleotide sequence ID" value="NZ_BAABKA010000103.1"/>
</dbReference>
<name>A0A9X2K2I8_9ACTN</name>
<reference evidence="3" key="1">
    <citation type="submission" date="2022-06" db="EMBL/GenBank/DDBJ databases">
        <title>Sequencing the genomes of 1000 actinobacteria strains.</title>
        <authorList>
            <person name="Klenk H.-P."/>
        </authorList>
    </citation>
    <scope>NUCLEOTIDE SEQUENCE</scope>
    <source>
        <strain evidence="3">DSM 46694</strain>
    </source>
</reference>
<dbReference type="AlphaFoldDB" id="A0A9X2K2I8"/>
<evidence type="ECO:0000313" key="3">
    <source>
        <dbReference type="EMBL" id="MCP2357130.1"/>
    </source>
</evidence>
<feature type="domain" description="FIMAH" evidence="2">
    <location>
        <begin position="90"/>
        <end position="167"/>
    </location>
</feature>
<organism evidence="3 4">
    <name type="scientific">Nonomuraea thailandensis</name>
    <dbReference type="NCBI Taxonomy" id="1188745"/>
    <lineage>
        <taxon>Bacteria</taxon>
        <taxon>Bacillati</taxon>
        <taxon>Actinomycetota</taxon>
        <taxon>Actinomycetes</taxon>
        <taxon>Streptosporangiales</taxon>
        <taxon>Streptosporangiaceae</taxon>
        <taxon>Nonomuraea</taxon>
    </lineage>
</organism>
<dbReference type="InterPro" id="IPR048527">
    <property type="entry name" value="Sde182_C"/>
</dbReference>
<dbReference type="Pfam" id="PF22888">
    <property type="entry name" value="FIMAH"/>
    <property type="match status" value="1"/>
</dbReference>
<feature type="domain" description="Cellulose-binding Sde182 C-terminal" evidence="1">
    <location>
        <begin position="8"/>
        <end position="86"/>
    </location>
</feature>
<evidence type="ECO:0000259" key="1">
    <source>
        <dbReference type="Pfam" id="PF21027"/>
    </source>
</evidence>
<dbReference type="EMBL" id="JAMZEB010000002">
    <property type="protein sequence ID" value="MCP2357130.1"/>
    <property type="molecule type" value="Genomic_DNA"/>
</dbReference>
<keyword evidence="4" id="KW-1185">Reference proteome</keyword>
<gene>
    <name evidence="3" type="ORF">HD597_004150</name>
</gene>
<proteinExistence type="predicted"/>
<dbReference type="InterPro" id="IPR013783">
    <property type="entry name" value="Ig-like_fold"/>
</dbReference>
<dbReference type="GO" id="GO:0005975">
    <property type="term" value="P:carbohydrate metabolic process"/>
    <property type="evidence" value="ECO:0007669"/>
    <property type="project" value="UniProtKB-ARBA"/>
</dbReference>
<comment type="caution">
    <text evidence="3">The sequence shown here is derived from an EMBL/GenBank/DDBJ whole genome shotgun (WGS) entry which is preliminary data.</text>
</comment>
<dbReference type="InterPro" id="IPR054470">
    <property type="entry name" value="FIMAH_dom"/>
</dbReference>
<sequence>MPGRTVNLNGVADDPDGDRLTYKWWWRYADVDTLAGTGTIDLANTRDATADARTGDTIHLIFEVSDSPSNPTYTRLKTYRRVVLTVVSYADLSTAVQKWADDGQLSATLVRRLHAFVDKAREQTTAGKVQPTDAALREFLSRIGNADPKRASAEAKAELVALATTLRNVPREGGGIPAGR</sequence>
<evidence type="ECO:0000313" key="4">
    <source>
        <dbReference type="Proteomes" id="UP001139648"/>
    </source>
</evidence>
<accession>A0A9X2K2I8</accession>
<protein>
    <submittedName>
        <fullName evidence="3">Uncharacterized protein</fullName>
    </submittedName>
</protein>
<dbReference type="Pfam" id="PF21027">
    <property type="entry name" value="Sde0182_C"/>
    <property type="match status" value="1"/>
</dbReference>
<dbReference type="Proteomes" id="UP001139648">
    <property type="component" value="Unassembled WGS sequence"/>
</dbReference>
<dbReference type="Gene3D" id="2.60.40.10">
    <property type="entry name" value="Immunoglobulins"/>
    <property type="match status" value="1"/>
</dbReference>